<accession>A0A484ULQ6</accession>
<protein>
    <submittedName>
        <fullName evidence="1">Uncharacterized protein</fullName>
    </submittedName>
</protein>
<organism evidence="1">
    <name type="scientific">plant metagenome</name>
    <dbReference type="NCBI Taxonomy" id="1297885"/>
    <lineage>
        <taxon>unclassified sequences</taxon>
        <taxon>metagenomes</taxon>
        <taxon>organismal metagenomes</taxon>
    </lineage>
</organism>
<proteinExistence type="predicted"/>
<reference evidence="1" key="1">
    <citation type="submission" date="2019-03" db="EMBL/GenBank/DDBJ databases">
        <authorList>
            <person name="Danneels B."/>
        </authorList>
    </citation>
    <scope>NUCLEOTIDE SEQUENCE</scope>
</reference>
<gene>
    <name evidence="1" type="ORF">RAN3_3517</name>
</gene>
<evidence type="ECO:0000313" key="1">
    <source>
        <dbReference type="EMBL" id="VFR87373.1"/>
    </source>
</evidence>
<dbReference type="AlphaFoldDB" id="A0A484ULQ6"/>
<dbReference type="EMBL" id="CAADIO010000012">
    <property type="protein sequence ID" value="VFR87373.1"/>
    <property type="molecule type" value="Genomic_DNA"/>
</dbReference>
<sequence length="48" mass="5334">MNFSLDGAAQHYTGRADPMEGILQDHHDGSKAFQAFHELPHFEGVCYG</sequence>
<name>A0A484ULQ6_9ZZZZ</name>